<dbReference type="AlphaFoldDB" id="A0A9D2J3V2"/>
<sequence length="217" mass="23195">MDAEAVVEPVTVFRHEVPVESGDFFDAAPVLAVSDGPWAYSRRPRLGAALKIGALAAGALAIGVIVFDQVREDTLLEGDLVVAGGAFAFLLVVLIGTPGIRFSRGKIRHRPSGRTFGKHREEYPGITTAGSAVHAGLTRGDLTDRKILAIVTQGRSEGRLVVSVYWSDRADVSIATVHLEHTDGKFTIWPPVSIPPDQVGRLMSSEPNTFDVSAATQ</sequence>
<evidence type="ECO:0000313" key="3">
    <source>
        <dbReference type="Proteomes" id="UP000824037"/>
    </source>
</evidence>
<name>A0A9D2J3V2_9MICO</name>
<feature type="transmembrane region" description="Helical" evidence="1">
    <location>
        <begin position="80"/>
        <end position="100"/>
    </location>
</feature>
<proteinExistence type="predicted"/>
<feature type="transmembrane region" description="Helical" evidence="1">
    <location>
        <begin position="48"/>
        <end position="68"/>
    </location>
</feature>
<keyword evidence="1" id="KW-0472">Membrane</keyword>
<protein>
    <submittedName>
        <fullName evidence="2">Uncharacterized protein</fullName>
    </submittedName>
</protein>
<keyword evidence="1" id="KW-1133">Transmembrane helix</keyword>
<comment type="caution">
    <text evidence="2">The sequence shown here is derived from an EMBL/GenBank/DDBJ whole genome shotgun (WGS) entry which is preliminary data.</text>
</comment>
<reference evidence="2" key="1">
    <citation type="journal article" date="2021" name="PeerJ">
        <title>Extensive microbial diversity within the chicken gut microbiome revealed by metagenomics and culture.</title>
        <authorList>
            <person name="Gilroy R."/>
            <person name="Ravi A."/>
            <person name="Getino M."/>
            <person name="Pursley I."/>
            <person name="Horton D.L."/>
            <person name="Alikhan N.F."/>
            <person name="Baker D."/>
            <person name="Gharbi K."/>
            <person name="Hall N."/>
            <person name="Watson M."/>
            <person name="Adriaenssens E.M."/>
            <person name="Foster-Nyarko E."/>
            <person name="Jarju S."/>
            <person name="Secka A."/>
            <person name="Antonio M."/>
            <person name="Oren A."/>
            <person name="Chaudhuri R.R."/>
            <person name="La Ragione R."/>
            <person name="Hildebrand F."/>
            <person name="Pallen M.J."/>
        </authorList>
    </citation>
    <scope>NUCLEOTIDE SEQUENCE</scope>
    <source>
        <strain evidence="2">ChiGjej4B4-7305</strain>
    </source>
</reference>
<evidence type="ECO:0000256" key="1">
    <source>
        <dbReference type="SAM" id="Phobius"/>
    </source>
</evidence>
<keyword evidence="1" id="KW-0812">Transmembrane</keyword>
<accession>A0A9D2J3V2</accession>
<dbReference type="EMBL" id="DXBY01000096">
    <property type="protein sequence ID" value="HIZ35287.1"/>
    <property type="molecule type" value="Genomic_DNA"/>
</dbReference>
<evidence type="ECO:0000313" key="2">
    <source>
        <dbReference type="EMBL" id="HIZ35287.1"/>
    </source>
</evidence>
<reference evidence="2" key="2">
    <citation type="submission" date="2021-04" db="EMBL/GenBank/DDBJ databases">
        <authorList>
            <person name="Gilroy R."/>
        </authorList>
    </citation>
    <scope>NUCLEOTIDE SEQUENCE</scope>
    <source>
        <strain evidence="2">ChiGjej4B4-7305</strain>
    </source>
</reference>
<gene>
    <name evidence="2" type="ORF">H9815_05880</name>
</gene>
<dbReference type="Proteomes" id="UP000824037">
    <property type="component" value="Unassembled WGS sequence"/>
</dbReference>
<organism evidence="2 3">
    <name type="scientific">Candidatus Ruania gallistercoris</name>
    <dbReference type="NCBI Taxonomy" id="2838746"/>
    <lineage>
        <taxon>Bacteria</taxon>
        <taxon>Bacillati</taxon>
        <taxon>Actinomycetota</taxon>
        <taxon>Actinomycetes</taxon>
        <taxon>Micrococcales</taxon>
        <taxon>Ruaniaceae</taxon>
        <taxon>Ruania</taxon>
    </lineage>
</organism>